<name>A0ABY1I8R9_9HYPH</name>
<dbReference type="SUPFAM" id="SSF47413">
    <property type="entry name" value="lambda repressor-like DNA-binding domains"/>
    <property type="match status" value="1"/>
</dbReference>
<dbReference type="InterPro" id="IPR028082">
    <property type="entry name" value="Peripla_BP_I"/>
</dbReference>
<dbReference type="SUPFAM" id="SSF53822">
    <property type="entry name" value="Periplasmic binding protein-like I"/>
    <property type="match status" value="1"/>
</dbReference>
<reference evidence="5 6" key="1">
    <citation type="submission" date="2016-11" db="EMBL/GenBank/DDBJ databases">
        <authorList>
            <person name="Varghese N."/>
            <person name="Submissions S."/>
        </authorList>
    </citation>
    <scope>NUCLEOTIDE SEQUENCE [LARGE SCALE GENOMIC DNA]</scope>
    <source>
        <strain evidence="5 6">DSM 21988</strain>
    </source>
</reference>
<dbReference type="InterPro" id="IPR046335">
    <property type="entry name" value="LacI/GalR-like_sensor"/>
</dbReference>
<dbReference type="InterPro" id="IPR010982">
    <property type="entry name" value="Lambda_DNA-bd_dom_sf"/>
</dbReference>
<keyword evidence="1" id="KW-0805">Transcription regulation</keyword>
<proteinExistence type="predicted"/>
<dbReference type="PROSITE" id="PS50932">
    <property type="entry name" value="HTH_LACI_2"/>
    <property type="match status" value="1"/>
</dbReference>
<evidence type="ECO:0000256" key="1">
    <source>
        <dbReference type="ARBA" id="ARBA00023015"/>
    </source>
</evidence>
<dbReference type="PANTHER" id="PTHR30146">
    <property type="entry name" value="LACI-RELATED TRANSCRIPTIONAL REPRESSOR"/>
    <property type="match status" value="1"/>
</dbReference>
<dbReference type="Pfam" id="PF00356">
    <property type="entry name" value="LacI"/>
    <property type="match status" value="1"/>
</dbReference>
<dbReference type="PANTHER" id="PTHR30146:SF109">
    <property type="entry name" value="HTH-TYPE TRANSCRIPTIONAL REGULATOR GALS"/>
    <property type="match status" value="1"/>
</dbReference>
<protein>
    <submittedName>
        <fullName evidence="5">Transcriptional regulator, LacI family</fullName>
    </submittedName>
</protein>
<dbReference type="Proteomes" id="UP000184290">
    <property type="component" value="Unassembled WGS sequence"/>
</dbReference>
<dbReference type="EMBL" id="FQZC01000001">
    <property type="protein sequence ID" value="SHI77398.1"/>
    <property type="molecule type" value="Genomic_DNA"/>
</dbReference>
<evidence type="ECO:0000313" key="6">
    <source>
        <dbReference type="Proteomes" id="UP000184290"/>
    </source>
</evidence>
<evidence type="ECO:0000259" key="4">
    <source>
        <dbReference type="PROSITE" id="PS50932"/>
    </source>
</evidence>
<dbReference type="InterPro" id="IPR000843">
    <property type="entry name" value="HTH_LacI"/>
</dbReference>
<dbReference type="SMART" id="SM00354">
    <property type="entry name" value="HTH_LACI"/>
    <property type="match status" value="1"/>
</dbReference>
<dbReference type="Gene3D" id="3.40.50.2300">
    <property type="match status" value="2"/>
</dbReference>
<organism evidence="5 6">
    <name type="scientific">Aureimonas altamirensis DSM 21988</name>
    <dbReference type="NCBI Taxonomy" id="1121026"/>
    <lineage>
        <taxon>Bacteria</taxon>
        <taxon>Pseudomonadati</taxon>
        <taxon>Pseudomonadota</taxon>
        <taxon>Alphaproteobacteria</taxon>
        <taxon>Hyphomicrobiales</taxon>
        <taxon>Aurantimonadaceae</taxon>
        <taxon>Aureimonas</taxon>
    </lineage>
</organism>
<comment type="caution">
    <text evidence="5">The sequence shown here is derived from an EMBL/GenBank/DDBJ whole genome shotgun (WGS) entry which is preliminary data.</text>
</comment>
<dbReference type="CDD" id="cd01392">
    <property type="entry name" value="HTH_LacI"/>
    <property type="match status" value="1"/>
</dbReference>
<keyword evidence="6" id="KW-1185">Reference proteome</keyword>
<dbReference type="Pfam" id="PF13377">
    <property type="entry name" value="Peripla_BP_3"/>
    <property type="match status" value="1"/>
</dbReference>
<accession>A0ABY1I8R9</accession>
<evidence type="ECO:0000256" key="3">
    <source>
        <dbReference type="ARBA" id="ARBA00023163"/>
    </source>
</evidence>
<keyword evidence="2" id="KW-0238">DNA-binding</keyword>
<dbReference type="CDD" id="cd06267">
    <property type="entry name" value="PBP1_LacI_sugar_binding-like"/>
    <property type="match status" value="1"/>
</dbReference>
<sequence>MKLRQRVTINRFTKAIYKHNLAFMSDIGRKKRVTLGEVAKAAALSPAAVSRYLSGQLTLPETTSRRIQKAIRELGYRPNHHARSLSLGRSDAIGLVVPDINNPFFSNLAAAVERAAQARGMLMMLCATSNSLERELEYLHLLGAGVVDALVFATNHGDPDGQLAGMLNGDSRVVLLDEDVPGTDLFKVFSDNRQGGLLAGLHLIEHGHRRIAYIGGPCDLMSARERAEGLHDAVREAGGDAAIVSELFGSYTIAHGEAAMEEILDTMPGVTAVFSASDEILIGMLHVLRRRDMVVGRDISIVTFDDAGQLEILAVPVTAIRQPLKAMGERALDMAMDSLAGTRSPTVARLPVELIRRHSVAHLA</sequence>
<evidence type="ECO:0000256" key="2">
    <source>
        <dbReference type="ARBA" id="ARBA00023125"/>
    </source>
</evidence>
<keyword evidence="3" id="KW-0804">Transcription</keyword>
<dbReference type="Gene3D" id="1.10.260.40">
    <property type="entry name" value="lambda repressor-like DNA-binding domains"/>
    <property type="match status" value="1"/>
</dbReference>
<feature type="domain" description="HTH lacI-type" evidence="4">
    <location>
        <begin position="33"/>
        <end position="87"/>
    </location>
</feature>
<gene>
    <name evidence="5" type="ORF">SAMN02745911_1111</name>
</gene>
<evidence type="ECO:0000313" key="5">
    <source>
        <dbReference type="EMBL" id="SHI77398.1"/>
    </source>
</evidence>